<dbReference type="RefSeq" id="WP_004767131.1">
    <property type="nucleotide sequence ID" value="NZ_AHMY02000069.1"/>
</dbReference>
<dbReference type="AlphaFoldDB" id="A0A0E2AXE9"/>
<protein>
    <submittedName>
        <fullName evidence="2">Uncharacterized protein</fullName>
    </submittedName>
</protein>
<feature type="transmembrane region" description="Helical" evidence="1">
    <location>
        <begin position="37"/>
        <end position="57"/>
    </location>
</feature>
<comment type="caution">
    <text evidence="2">The sequence shown here is derived from an EMBL/GenBank/DDBJ whole genome shotgun (WGS) entry which is preliminary data.</text>
</comment>
<keyword evidence="1" id="KW-1133">Transmembrane helix</keyword>
<name>A0A0E2AXE9_9LEPT</name>
<proteinExistence type="predicted"/>
<organism evidence="2 3">
    <name type="scientific">Leptospira kirschneri str. H1</name>
    <dbReference type="NCBI Taxonomy" id="1049966"/>
    <lineage>
        <taxon>Bacteria</taxon>
        <taxon>Pseudomonadati</taxon>
        <taxon>Spirochaetota</taxon>
        <taxon>Spirochaetia</taxon>
        <taxon>Leptospirales</taxon>
        <taxon>Leptospiraceae</taxon>
        <taxon>Leptospira</taxon>
    </lineage>
</organism>
<keyword evidence="1" id="KW-0472">Membrane</keyword>
<keyword evidence="1" id="KW-0812">Transmembrane</keyword>
<reference evidence="2 3" key="1">
    <citation type="submission" date="2012-10" db="EMBL/GenBank/DDBJ databases">
        <authorList>
            <person name="Harkins D.M."/>
            <person name="Durkin A.S."/>
            <person name="Brinkac L.M."/>
            <person name="Selengut J.D."/>
            <person name="Sanka R."/>
            <person name="DePew J."/>
            <person name="Purushe J."/>
            <person name="Peacock S.J."/>
            <person name="Thaipadungpanit J."/>
            <person name="Wuthiekanun V.W."/>
            <person name="Day N.P."/>
            <person name="Vinetz J.M."/>
            <person name="Sutton G.G."/>
            <person name="Nelson W.C."/>
            <person name="Fouts D.E."/>
        </authorList>
    </citation>
    <scope>NUCLEOTIDE SEQUENCE [LARGE SCALE GENOMIC DNA]</scope>
    <source>
        <strain evidence="2 3">H1</strain>
    </source>
</reference>
<feature type="transmembrane region" description="Helical" evidence="1">
    <location>
        <begin position="6"/>
        <end position="25"/>
    </location>
</feature>
<feature type="transmembrane region" description="Helical" evidence="1">
    <location>
        <begin position="261"/>
        <end position="282"/>
    </location>
</feature>
<evidence type="ECO:0000313" key="2">
    <source>
        <dbReference type="EMBL" id="EKO13608.1"/>
    </source>
</evidence>
<evidence type="ECO:0000256" key="1">
    <source>
        <dbReference type="SAM" id="Phobius"/>
    </source>
</evidence>
<feature type="transmembrane region" description="Helical" evidence="1">
    <location>
        <begin position="294"/>
        <end position="314"/>
    </location>
</feature>
<accession>A0A0E2AXE9</accession>
<dbReference type="Proteomes" id="UP000006253">
    <property type="component" value="Unassembled WGS sequence"/>
</dbReference>
<gene>
    <name evidence="2" type="ORF">LEP1GSC081_0222</name>
</gene>
<dbReference type="EMBL" id="AHMY02000069">
    <property type="protein sequence ID" value="EKO13608.1"/>
    <property type="molecule type" value="Genomic_DNA"/>
</dbReference>
<evidence type="ECO:0000313" key="3">
    <source>
        <dbReference type="Proteomes" id="UP000006253"/>
    </source>
</evidence>
<feature type="transmembrane region" description="Helical" evidence="1">
    <location>
        <begin position="97"/>
        <end position="124"/>
    </location>
</feature>
<sequence>MNLDSILKITLAVAFLLPGFLVFKLKSLVKEYIVEDNFSLTIYSLFFSLLIFSIWLLSNVFWEVLFFKDYHFILNFKKAIIAGNLEILLHPKVCISISSYVVIFLIVYYLNFLFHWSSFGYLTITRVIGFKKKTNRLTPWEDLLHLAQGKWVAIETNANKVYVGLIHYISHHPFDRQIIITGTSSDTIHIYENKTEIIHSHPPKYVYLMGSSITAISVIDTGYRRKLDILKIESWIRRFPKLRRIYFFLVPIKKSIFKKMYLILPVLSIVLAYFAIKISLYIPTMFFNQNFRFNTLIVDSAYFIMILLFSLLLVKLIENYKDTLLTIE</sequence>